<dbReference type="SUPFAM" id="SSF69318">
    <property type="entry name" value="Integrin alpha N-terminal domain"/>
    <property type="match status" value="2"/>
</dbReference>
<protein>
    <submittedName>
        <fullName evidence="5">ASPIC/UnbV domain protein</fullName>
    </submittedName>
</protein>
<dbReference type="EMBL" id="JMCC02000015">
    <property type="protein sequence ID" value="KIG18088.1"/>
    <property type="molecule type" value="Genomic_DNA"/>
</dbReference>
<feature type="chain" id="PRO_5002145729" evidence="3">
    <location>
        <begin position="18"/>
        <end position="622"/>
    </location>
</feature>
<feature type="compositionally biased region" description="Acidic residues" evidence="2">
    <location>
        <begin position="47"/>
        <end position="56"/>
    </location>
</feature>
<dbReference type="InterPro" id="IPR013517">
    <property type="entry name" value="FG-GAP"/>
</dbReference>
<dbReference type="Pfam" id="PF07593">
    <property type="entry name" value="UnbV_ASPIC"/>
    <property type="match status" value="1"/>
</dbReference>
<comment type="caution">
    <text evidence="5">The sequence shown here is derived from an EMBL/GenBank/DDBJ whole genome shotgun (WGS) entry which is preliminary data.</text>
</comment>
<evidence type="ECO:0000256" key="3">
    <source>
        <dbReference type="SAM" id="SignalP"/>
    </source>
</evidence>
<dbReference type="InterPro" id="IPR027039">
    <property type="entry name" value="Crtac1"/>
</dbReference>
<dbReference type="InterPro" id="IPR028994">
    <property type="entry name" value="Integrin_alpha_N"/>
</dbReference>
<sequence length="622" mass="66607">MRLRTQALLSLALVAIASCRGPLPGQLDADTTGDGDGHGDGDPPETGSDDTGDGDAECLPWPASTPALGMGETTALSFVDVTLEAGLLDTAYYPGDWPPTCDPAGEGWVGTPCKMYLQGGGAAVGDFDDDGWPDIYLTRLVGRDLLFRNMLGEGGEPAFQEIGASVGLVHEFGGNGAAWVDVDGDDDLDLYVTTLALPGRYWFYRNELAETGEASFVEQGIERGLALDDGLPHFGFSIGVGDYDRDGWLDLYTSEWWPGGSPTPTTHHARLLRNLGPGQPGSFEDLTLAADASMLMINPAGMHAFSPTFVDLDEDGWQDLAVVSDNNTSRLFWNRADGTFVDGTPKAGVSIERNGMGSTFGDVDGDGHLDWYVSAIFSPNSEIECGNPICGTGGNRLYRSIGPRCFEELGETYGLNVGGWGWGTTLWDPDNDGDLDIVECNGFQVPHGPPFTAFTSHPLRFWRNGSELFGQPEFAEQSSAVGLSDTGQGRGLVAFDYDRDGDQDLLVVDNSGKHGTNTKLWRNRSDEAADPNHWLAIELHGNAGNRQGVGARVELQRDPGGPAQVRVIGVNSHFLGHGEYRAHFGLGPSNEPVARVRVIWPSGAESSIEDVSVGQLLELPEP</sequence>
<keyword evidence="1 3" id="KW-0732">Signal</keyword>
<dbReference type="PANTHER" id="PTHR16026:SF0">
    <property type="entry name" value="CARTILAGE ACIDIC PROTEIN 1"/>
    <property type="match status" value="1"/>
</dbReference>
<evidence type="ECO:0000256" key="2">
    <source>
        <dbReference type="SAM" id="MobiDB-lite"/>
    </source>
</evidence>
<feature type="region of interest" description="Disordered" evidence="2">
    <location>
        <begin position="25"/>
        <end position="63"/>
    </location>
</feature>
<dbReference type="RefSeq" id="WP_052547433.1">
    <property type="nucleotide sequence ID" value="NZ_JMCC02000015.1"/>
</dbReference>
<dbReference type="AlphaFoldDB" id="A0A0C2A3X4"/>
<evidence type="ECO:0000259" key="4">
    <source>
        <dbReference type="Pfam" id="PF07593"/>
    </source>
</evidence>
<dbReference type="Proteomes" id="UP000031599">
    <property type="component" value="Unassembled WGS sequence"/>
</dbReference>
<gene>
    <name evidence="5" type="ORF">DB30_01975</name>
</gene>
<feature type="domain" description="ASPIC/UnbV" evidence="4">
    <location>
        <begin position="548"/>
        <end position="617"/>
    </location>
</feature>
<dbReference type="PROSITE" id="PS51257">
    <property type="entry name" value="PROKAR_LIPOPROTEIN"/>
    <property type="match status" value="1"/>
</dbReference>
<dbReference type="InterPro" id="IPR011519">
    <property type="entry name" value="UnbV_ASPIC"/>
</dbReference>
<reference evidence="5 6" key="1">
    <citation type="submission" date="2014-12" db="EMBL/GenBank/DDBJ databases">
        <title>Genome assembly of Enhygromyxa salina DSM 15201.</title>
        <authorList>
            <person name="Sharma G."/>
            <person name="Subramanian S."/>
        </authorList>
    </citation>
    <scope>NUCLEOTIDE SEQUENCE [LARGE SCALE GENOMIC DNA]</scope>
    <source>
        <strain evidence="5 6">DSM 15201</strain>
    </source>
</reference>
<dbReference type="PANTHER" id="PTHR16026">
    <property type="entry name" value="CARTILAGE ACIDIC PROTEIN 1"/>
    <property type="match status" value="1"/>
</dbReference>
<dbReference type="Gene3D" id="2.130.10.130">
    <property type="entry name" value="Integrin alpha, N-terminal"/>
    <property type="match status" value="2"/>
</dbReference>
<evidence type="ECO:0000256" key="1">
    <source>
        <dbReference type="ARBA" id="ARBA00022729"/>
    </source>
</evidence>
<proteinExistence type="predicted"/>
<feature type="signal peptide" evidence="3">
    <location>
        <begin position="1"/>
        <end position="17"/>
    </location>
</feature>
<name>A0A0C2A3X4_9BACT</name>
<dbReference type="Pfam" id="PF13517">
    <property type="entry name" value="FG-GAP_3"/>
    <property type="match status" value="1"/>
</dbReference>
<evidence type="ECO:0000313" key="5">
    <source>
        <dbReference type="EMBL" id="KIG18088.1"/>
    </source>
</evidence>
<accession>A0A0C2A3X4</accession>
<evidence type="ECO:0000313" key="6">
    <source>
        <dbReference type="Proteomes" id="UP000031599"/>
    </source>
</evidence>
<organism evidence="5 6">
    <name type="scientific">Enhygromyxa salina</name>
    <dbReference type="NCBI Taxonomy" id="215803"/>
    <lineage>
        <taxon>Bacteria</taxon>
        <taxon>Pseudomonadati</taxon>
        <taxon>Myxococcota</taxon>
        <taxon>Polyangia</taxon>
        <taxon>Nannocystales</taxon>
        <taxon>Nannocystaceae</taxon>
        <taxon>Enhygromyxa</taxon>
    </lineage>
</organism>